<feature type="region of interest" description="Disordered" evidence="1">
    <location>
        <begin position="1"/>
        <end position="35"/>
    </location>
</feature>
<keyword evidence="3" id="KW-1185">Reference proteome</keyword>
<organism evidence="2 3">
    <name type="scientific">Microdochium bolleyi</name>
    <dbReference type="NCBI Taxonomy" id="196109"/>
    <lineage>
        <taxon>Eukaryota</taxon>
        <taxon>Fungi</taxon>
        <taxon>Dikarya</taxon>
        <taxon>Ascomycota</taxon>
        <taxon>Pezizomycotina</taxon>
        <taxon>Sordariomycetes</taxon>
        <taxon>Xylariomycetidae</taxon>
        <taxon>Xylariales</taxon>
        <taxon>Microdochiaceae</taxon>
        <taxon>Microdochium</taxon>
    </lineage>
</organism>
<reference evidence="3" key="1">
    <citation type="submission" date="2016-02" db="EMBL/GenBank/DDBJ databases">
        <title>Draft genome sequence of Microdochium bolleyi, a fungal endophyte of beachgrass.</title>
        <authorList>
            <consortium name="DOE Joint Genome Institute"/>
            <person name="David A.S."/>
            <person name="May G."/>
            <person name="Haridas S."/>
            <person name="Lim J."/>
            <person name="Wang M."/>
            <person name="Labutti K."/>
            <person name="Lipzen A."/>
            <person name="Barry K."/>
            <person name="Grigoriev I.V."/>
        </authorList>
    </citation>
    <scope>NUCLEOTIDE SEQUENCE [LARGE SCALE GENOMIC DNA]</scope>
    <source>
        <strain evidence="3">J235TASD1</strain>
    </source>
</reference>
<evidence type="ECO:0000313" key="3">
    <source>
        <dbReference type="Proteomes" id="UP000070501"/>
    </source>
</evidence>
<dbReference type="EMBL" id="KQ964247">
    <property type="protein sequence ID" value="KXJ94342.1"/>
    <property type="molecule type" value="Genomic_DNA"/>
</dbReference>
<evidence type="ECO:0000313" key="2">
    <source>
        <dbReference type="EMBL" id="KXJ94342.1"/>
    </source>
</evidence>
<feature type="region of interest" description="Disordered" evidence="1">
    <location>
        <begin position="120"/>
        <end position="150"/>
    </location>
</feature>
<proteinExistence type="predicted"/>
<sequence>MRTIPAQRHGTTRQSHGISADRLHASDDGDPSAIRAKTDGQYRALWWYSRRVPRAVCLPSELWHAASQSIKPAPVVLPGGVLLAVRIATFVDMSRSRESLAACGMQDLWDTCMDHDERHVSDETHHASSQSRRLALTGPEAGPTSATSCSSIRDGEYWLPQTVRPAQA</sequence>
<dbReference type="InParanoid" id="A0A136JB28"/>
<dbReference type="Proteomes" id="UP000070501">
    <property type="component" value="Unassembled WGS sequence"/>
</dbReference>
<evidence type="ECO:0000256" key="1">
    <source>
        <dbReference type="SAM" id="MobiDB-lite"/>
    </source>
</evidence>
<dbReference type="AlphaFoldDB" id="A0A136JB28"/>
<name>A0A136JB28_9PEZI</name>
<accession>A0A136JB28</accession>
<protein>
    <submittedName>
        <fullName evidence="2">Uncharacterized protein</fullName>
    </submittedName>
</protein>
<gene>
    <name evidence="2" type="ORF">Micbo1qcDRAFT_173164</name>
</gene>